<organism evidence="2 3">
    <name type="scientific">Micromonospora pallida</name>
    <dbReference type="NCBI Taxonomy" id="145854"/>
    <lineage>
        <taxon>Bacteria</taxon>
        <taxon>Bacillati</taxon>
        <taxon>Actinomycetota</taxon>
        <taxon>Actinomycetes</taxon>
        <taxon>Micromonosporales</taxon>
        <taxon>Micromonosporaceae</taxon>
        <taxon>Micromonospora</taxon>
    </lineage>
</organism>
<dbReference type="Proteomes" id="UP000198959">
    <property type="component" value="Unassembled WGS sequence"/>
</dbReference>
<evidence type="ECO:0000313" key="3">
    <source>
        <dbReference type="Proteomes" id="UP000198959"/>
    </source>
</evidence>
<dbReference type="AlphaFoldDB" id="A0A1C6TNG4"/>
<evidence type="ECO:0000313" key="2">
    <source>
        <dbReference type="EMBL" id="SCL43306.1"/>
    </source>
</evidence>
<accession>A0A1C6TNG4</accession>
<sequence length="141" mass="15897">MTGVDLRGLPLSEKQIEYVCESNFFVNLAEGAIRSGKTASGLLRWLMYLADPKTPKERDLVVTAKTYDTAVRNIFNPLRDPVLFGPLAKATTYTRGADRHDPRHHGRGHHLQRRTQREPAPGHDLPGRVRRRVVPDAPQLP</sequence>
<dbReference type="EMBL" id="FMHW01000004">
    <property type="protein sequence ID" value="SCL43306.1"/>
    <property type="molecule type" value="Genomic_DNA"/>
</dbReference>
<evidence type="ECO:0008006" key="4">
    <source>
        <dbReference type="Google" id="ProtNLM"/>
    </source>
</evidence>
<reference evidence="3" key="1">
    <citation type="submission" date="2016-06" db="EMBL/GenBank/DDBJ databases">
        <authorList>
            <person name="Varghese N."/>
            <person name="Submissions Spin"/>
        </authorList>
    </citation>
    <scope>NUCLEOTIDE SEQUENCE [LARGE SCALE GENOMIC DNA]</scope>
    <source>
        <strain evidence="3">DSM 43817</strain>
    </source>
</reference>
<gene>
    <name evidence="2" type="ORF">GA0074692_6812</name>
</gene>
<protein>
    <recommendedName>
        <fullName evidence="4">Terminase-like family protein</fullName>
    </recommendedName>
</protein>
<feature type="compositionally biased region" description="Basic residues" evidence="1">
    <location>
        <begin position="102"/>
        <end position="114"/>
    </location>
</feature>
<feature type="compositionally biased region" description="Basic and acidic residues" evidence="1">
    <location>
        <begin position="115"/>
        <end position="127"/>
    </location>
</feature>
<name>A0A1C6TNG4_9ACTN</name>
<evidence type="ECO:0000256" key="1">
    <source>
        <dbReference type="SAM" id="MobiDB-lite"/>
    </source>
</evidence>
<feature type="region of interest" description="Disordered" evidence="1">
    <location>
        <begin position="93"/>
        <end position="141"/>
    </location>
</feature>
<dbReference type="RefSeq" id="WP_245730840.1">
    <property type="nucleotide sequence ID" value="NZ_FMHW01000004.1"/>
</dbReference>
<dbReference type="STRING" id="145854.GA0074692_6812"/>
<keyword evidence="3" id="KW-1185">Reference proteome</keyword>
<proteinExistence type="predicted"/>